<accession>A0AAV7FLR9</accession>
<proteinExistence type="predicted"/>
<evidence type="ECO:0000313" key="2">
    <source>
        <dbReference type="EMBL" id="KAH0450705.1"/>
    </source>
</evidence>
<gene>
    <name evidence="2" type="ORF">IEQ34_021397</name>
</gene>
<dbReference type="AlphaFoldDB" id="A0AAV7FLR9"/>
<sequence length="89" mass="10224">MKLFLRNCVVLSADKEATDTPPEIPSHNYRRQIRREQEADIPVISKQVHDSSHGRPVHGEGGGAEYPYMQNPHYLLVLARRAWLQPNVH</sequence>
<feature type="region of interest" description="Disordered" evidence="1">
    <location>
        <begin position="45"/>
        <end position="64"/>
    </location>
</feature>
<organism evidence="2 3">
    <name type="scientific">Dendrobium chrysotoxum</name>
    <name type="common">Orchid</name>
    <dbReference type="NCBI Taxonomy" id="161865"/>
    <lineage>
        <taxon>Eukaryota</taxon>
        <taxon>Viridiplantae</taxon>
        <taxon>Streptophyta</taxon>
        <taxon>Embryophyta</taxon>
        <taxon>Tracheophyta</taxon>
        <taxon>Spermatophyta</taxon>
        <taxon>Magnoliopsida</taxon>
        <taxon>Liliopsida</taxon>
        <taxon>Asparagales</taxon>
        <taxon>Orchidaceae</taxon>
        <taxon>Epidendroideae</taxon>
        <taxon>Malaxideae</taxon>
        <taxon>Dendrobiinae</taxon>
        <taxon>Dendrobium</taxon>
    </lineage>
</organism>
<evidence type="ECO:0000313" key="3">
    <source>
        <dbReference type="Proteomes" id="UP000775213"/>
    </source>
</evidence>
<protein>
    <submittedName>
        <fullName evidence="2">Uncharacterized protein</fullName>
    </submittedName>
</protein>
<dbReference type="Proteomes" id="UP000775213">
    <property type="component" value="Unassembled WGS sequence"/>
</dbReference>
<comment type="caution">
    <text evidence="2">The sequence shown here is derived from an EMBL/GenBank/DDBJ whole genome shotgun (WGS) entry which is preliminary data.</text>
</comment>
<evidence type="ECO:0000256" key="1">
    <source>
        <dbReference type="SAM" id="MobiDB-lite"/>
    </source>
</evidence>
<dbReference type="EMBL" id="JAGFBR010000018">
    <property type="protein sequence ID" value="KAH0450705.1"/>
    <property type="molecule type" value="Genomic_DNA"/>
</dbReference>
<keyword evidence="3" id="KW-1185">Reference proteome</keyword>
<name>A0AAV7FLR9_DENCH</name>
<reference evidence="2 3" key="1">
    <citation type="journal article" date="2021" name="Hortic Res">
        <title>Chromosome-scale assembly of the Dendrobium chrysotoxum genome enhances the understanding of orchid evolution.</title>
        <authorList>
            <person name="Zhang Y."/>
            <person name="Zhang G.Q."/>
            <person name="Zhang D."/>
            <person name="Liu X.D."/>
            <person name="Xu X.Y."/>
            <person name="Sun W.H."/>
            <person name="Yu X."/>
            <person name="Zhu X."/>
            <person name="Wang Z.W."/>
            <person name="Zhao X."/>
            <person name="Zhong W.Y."/>
            <person name="Chen H."/>
            <person name="Yin W.L."/>
            <person name="Huang T."/>
            <person name="Niu S.C."/>
            <person name="Liu Z.J."/>
        </authorList>
    </citation>
    <scope>NUCLEOTIDE SEQUENCE [LARGE SCALE GENOMIC DNA]</scope>
    <source>
        <strain evidence="2">Lindl</strain>
    </source>
</reference>